<dbReference type="Pfam" id="PF13643">
    <property type="entry name" value="DUF4145"/>
    <property type="match status" value="1"/>
</dbReference>
<evidence type="ECO:0000313" key="3">
    <source>
        <dbReference type="EMBL" id="ANY78456.1"/>
    </source>
</evidence>
<dbReference type="AlphaFoldDB" id="A0A1B2EEN6"/>
<dbReference type="EMBL" id="CP016616">
    <property type="protein sequence ID" value="ANY78456.1"/>
    <property type="molecule type" value="Genomic_DNA"/>
</dbReference>
<feature type="domain" description="DUF4145" evidence="2">
    <location>
        <begin position="119"/>
        <end position="202"/>
    </location>
</feature>
<gene>
    <name evidence="3" type="ORF">BB934_09620</name>
</gene>
<dbReference type="RefSeq" id="WP_157934108.1">
    <property type="nucleotide sequence ID" value="NZ_CP016616.1"/>
</dbReference>
<sequence>MATKGPKRIKAHCPQCGPDRWAAIKARYHVHDDHGDSGLWTDTTYYIVQCPACETVYFLSDSVFSEDTSVGYSPHTGEEEEEYEHKIEQWPSPSQRDRPKWLEEIWVYDNQLHTLLIDTYKALDNDLRIFAAIGIRTTFDRASEFLGIDSAKRFDEKLFDLLDQGRIGRDESRMLDALTDAGSAAAHRGWAPTPEQLDVMMASIEGFIYRTFILRDQAQKLREAVPPKPSRAKKPKIPEPPPEPASA</sequence>
<reference evidence="3" key="1">
    <citation type="submission" date="2016-07" db="EMBL/GenBank/DDBJ databases">
        <title>Microvirga ossetica sp. nov. a new species of rhizobia isolated from root nodules of the legume species Vicia alpestris Steven originated from North Ossetia region in the Caucasus.</title>
        <authorList>
            <person name="Safronova V.I."/>
            <person name="Kuznetsova I.G."/>
            <person name="Sazanova A.L."/>
            <person name="Belimov A."/>
            <person name="Andronov E."/>
            <person name="Osledkin Y.S."/>
            <person name="Onishchuk O.P."/>
            <person name="Kurchak O.N."/>
            <person name="Shaposhnikov A.I."/>
            <person name="Willems A."/>
            <person name="Tikhonovich I.A."/>
        </authorList>
    </citation>
    <scope>NUCLEOTIDE SEQUENCE [LARGE SCALE GENOMIC DNA]</scope>
    <source>
        <strain evidence="3">V5/3M</strain>
    </source>
</reference>
<accession>A0A1B2EEN6</accession>
<evidence type="ECO:0000259" key="2">
    <source>
        <dbReference type="Pfam" id="PF13643"/>
    </source>
</evidence>
<proteinExistence type="predicted"/>
<protein>
    <recommendedName>
        <fullName evidence="2">DUF4145 domain-containing protein</fullName>
    </recommendedName>
</protein>
<evidence type="ECO:0000256" key="1">
    <source>
        <dbReference type="SAM" id="MobiDB-lite"/>
    </source>
</evidence>
<dbReference type="KEGG" id="moc:BB934_09620"/>
<dbReference type="OrthoDB" id="7851676at2"/>
<organism evidence="3">
    <name type="scientific">Microvirga ossetica</name>
    <dbReference type="NCBI Taxonomy" id="1882682"/>
    <lineage>
        <taxon>Bacteria</taxon>
        <taxon>Pseudomonadati</taxon>
        <taxon>Pseudomonadota</taxon>
        <taxon>Alphaproteobacteria</taxon>
        <taxon>Hyphomicrobiales</taxon>
        <taxon>Methylobacteriaceae</taxon>
        <taxon>Microvirga</taxon>
    </lineage>
</organism>
<dbReference type="InterPro" id="IPR025285">
    <property type="entry name" value="DUF4145"/>
</dbReference>
<feature type="region of interest" description="Disordered" evidence="1">
    <location>
        <begin position="70"/>
        <end position="91"/>
    </location>
</feature>
<feature type="compositionally biased region" description="Pro residues" evidence="1">
    <location>
        <begin position="238"/>
        <end position="247"/>
    </location>
</feature>
<feature type="region of interest" description="Disordered" evidence="1">
    <location>
        <begin position="223"/>
        <end position="247"/>
    </location>
</feature>
<name>A0A1B2EEN6_9HYPH</name>